<evidence type="ECO:0000256" key="3">
    <source>
        <dbReference type="ARBA" id="ARBA00023015"/>
    </source>
</evidence>
<evidence type="ECO:0000256" key="1">
    <source>
        <dbReference type="ARBA" id="ARBA00004123"/>
    </source>
</evidence>
<dbReference type="SUPFAM" id="SSF46785">
    <property type="entry name" value="Winged helix' DNA-binding domain"/>
    <property type="match status" value="1"/>
</dbReference>
<dbReference type="GO" id="GO:0003700">
    <property type="term" value="F:DNA-binding transcription factor activity"/>
    <property type="evidence" value="ECO:0007669"/>
    <property type="project" value="InterPro"/>
</dbReference>
<dbReference type="WBParaSite" id="PTRK_0000997100.1">
    <property type="protein sequence ID" value="PTRK_0000997100.1"/>
    <property type="gene ID" value="PTRK_0000997100"/>
</dbReference>
<dbReference type="GO" id="GO:0043565">
    <property type="term" value="F:sequence-specific DNA binding"/>
    <property type="evidence" value="ECO:0007669"/>
    <property type="project" value="InterPro"/>
</dbReference>
<dbReference type="PANTHER" id="PTHR10015">
    <property type="entry name" value="HEAT SHOCK TRANSCRIPTION FACTOR"/>
    <property type="match status" value="1"/>
</dbReference>
<name>A0A0N4ZN56_PARTI</name>
<reference evidence="10" key="1">
    <citation type="submission" date="2017-02" db="UniProtKB">
        <authorList>
            <consortium name="WormBaseParasite"/>
        </authorList>
    </citation>
    <scope>IDENTIFICATION</scope>
</reference>
<feature type="domain" description="HSF-type DNA-binding" evidence="8">
    <location>
        <begin position="75"/>
        <end position="99"/>
    </location>
</feature>
<evidence type="ECO:0000256" key="4">
    <source>
        <dbReference type="ARBA" id="ARBA00023125"/>
    </source>
</evidence>
<keyword evidence="9" id="KW-1185">Reference proteome</keyword>
<dbReference type="PROSITE" id="PS00434">
    <property type="entry name" value="HSF_DOMAIN"/>
    <property type="match status" value="1"/>
</dbReference>
<sequence length="242" mass="29033">MSNILNYKDEVCKSNLQDWQPASLDEYNTVKKIPIFLIKLWNILNNSDLDHIIKWDESGMSFHICKRYIFSKEVLPKYFKHNNLNSFIRQLNMYGFRKVATFDKLNTPSSENHYEFCHKYFVRNNFNLLYYIKRKISSSKYSQQVAKNEILYGDVEQFNKSLIEEIKQIREKQLKTDMNMIALRKQNENIWKEINGFRTKYKSQHDNIKNLCEITTLIGRDIVEPKKILTNNILAIEKRNLE</sequence>
<keyword evidence="5" id="KW-0804">Transcription</keyword>
<dbReference type="InterPro" id="IPR036388">
    <property type="entry name" value="WH-like_DNA-bd_sf"/>
</dbReference>
<dbReference type="STRING" id="131310.A0A0N4ZN56"/>
<evidence type="ECO:0000256" key="7">
    <source>
        <dbReference type="RuleBase" id="RU004020"/>
    </source>
</evidence>
<comment type="subcellular location">
    <subcellularLocation>
        <location evidence="1">Nucleus</location>
    </subcellularLocation>
</comment>
<dbReference type="InterPro" id="IPR036390">
    <property type="entry name" value="WH_DNA-bd_sf"/>
</dbReference>
<dbReference type="Pfam" id="PF00447">
    <property type="entry name" value="HSF_DNA-bind"/>
    <property type="match status" value="1"/>
</dbReference>
<keyword evidence="6" id="KW-0539">Nucleus</keyword>
<dbReference type="InterPro" id="IPR000232">
    <property type="entry name" value="HSF_DNA-bd"/>
</dbReference>
<dbReference type="Proteomes" id="UP000038045">
    <property type="component" value="Unplaced"/>
</dbReference>
<proteinExistence type="inferred from homology"/>
<evidence type="ECO:0000256" key="2">
    <source>
        <dbReference type="ARBA" id="ARBA00006403"/>
    </source>
</evidence>
<comment type="similarity">
    <text evidence="2 7">Belongs to the HSF family.</text>
</comment>
<dbReference type="PRINTS" id="PR00056">
    <property type="entry name" value="HSFDOMAIN"/>
</dbReference>
<evidence type="ECO:0000313" key="10">
    <source>
        <dbReference type="WBParaSite" id="PTRK_0000997100.1"/>
    </source>
</evidence>
<keyword evidence="4" id="KW-0238">DNA-binding</keyword>
<dbReference type="FunFam" id="1.10.10.10:FF:000027">
    <property type="entry name" value="Heat shock transcription factor 1"/>
    <property type="match status" value="1"/>
</dbReference>
<accession>A0A0N4ZN56</accession>
<protein>
    <submittedName>
        <fullName evidence="10">HSF_DOMAIN domain-containing protein</fullName>
    </submittedName>
</protein>
<evidence type="ECO:0000256" key="6">
    <source>
        <dbReference type="ARBA" id="ARBA00023242"/>
    </source>
</evidence>
<dbReference type="GO" id="GO:0005634">
    <property type="term" value="C:nucleus"/>
    <property type="evidence" value="ECO:0007669"/>
    <property type="project" value="UniProtKB-SubCell"/>
</dbReference>
<keyword evidence="3" id="KW-0805">Transcription regulation</keyword>
<dbReference type="SMART" id="SM00415">
    <property type="entry name" value="HSF"/>
    <property type="match status" value="1"/>
</dbReference>
<organism evidence="9 10">
    <name type="scientific">Parastrongyloides trichosuri</name>
    <name type="common">Possum-specific nematode worm</name>
    <dbReference type="NCBI Taxonomy" id="131310"/>
    <lineage>
        <taxon>Eukaryota</taxon>
        <taxon>Metazoa</taxon>
        <taxon>Ecdysozoa</taxon>
        <taxon>Nematoda</taxon>
        <taxon>Chromadorea</taxon>
        <taxon>Rhabditida</taxon>
        <taxon>Tylenchina</taxon>
        <taxon>Panagrolaimomorpha</taxon>
        <taxon>Strongyloidoidea</taxon>
        <taxon>Strongyloididae</taxon>
        <taxon>Parastrongyloides</taxon>
    </lineage>
</organism>
<dbReference type="Gene3D" id="1.10.10.10">
    <property type="entry name" value="Winged helix-like DNA-binding domain superfamily/Winged helix DNA-binding domain"/>
    <property type="match status" value="1"/>
</dbReference>
<evidence type="ECO:0000313" key="9">
    <source>
        <dbReference type="Proteomes" id="UP000038045"/>
    </source>
</evidence>
<evidence type="ECO:0000256" key="5">
    <source>
        <dbReference type="ARBA" id="ARBA00023163"/>
    </source>
</evidence>
<evidence type="ECO:0000259" key="8">
    <source>
        <dbReference type="PROSITE" id="PS00434"/>
    </source>
</evidence>
<dbReference type="PANTHER" id="PTHR10015:SF427">
    <property type="entry name" value="HEAT SHOCK FACTOR PROTEIN"/>
    <property type="match status" value="1"/>
</dbReference>
<dbReference type="AlphaFoldDB" id="A0A0N4ZN56"/>